<dbReference type="Pfam" id="PF13205">
    <property type="entry name" value="Big_5"/>
    <property type="match status" value="1"/>
</dbReference>
<gene>
    <name evidence="3" type="ORF">CLTEP_10410</name>
</gene>
<evidence type="ECO:0000313" key="3">
    <source>
        <dbReference type="EMBL" id="KYH35048.1"/>
    </source>
</evidence>
<dbReference type="SUPFAM" id="SSF50494">
    <property type="entry name" value="Trypsin-like serine proteases"/>
    <property type="match status" value="1"/>
</dbReference>
<accession>A0A151B560</accession>
<dbReference type="STRING" id="1121338.CLTEP_10410"/>
<organism evidence="3 4">
    <name type="scientific">Clostridium tepidiprofundi DSM 19306</name>
    <dbReference type="NCBI Taxonomy" id="1121338"/>
    <lineage>
        <taxon>Bacteria</taxon>
        <taxon>Bacillati</taxon>
        <taxon>Bacillota</taxon>
        <taxon>Clostridia</taxon>
        <taxon>Eubacteriales</taxon>
        <taxon>Clostridiaceae</taxon>
        <taxon>Clostridium</taxon>
    </lineage>
</organism>
<dbReference type="Proteomes" id="UP000075531">
    <property type="component" value="Unassembled WGS sequence"/>
</dbReference>
<dbReference type="RefSeq" id="WP_153016282.1">
    <property type="nucleotide sequence ID" value="NZ_LTBA01000007.1"/>
</dbReference>
<feature type="domain" description="SbsA Ig-like" evidence="2">
    <location>
        <begin position="26"/>
        <end position="115"/>
    </location>
</feature>
<evidence type="ECO:0000259" key="2">
    <source>
        <dbReference type="Pfam" id="PF13205"/>
    </source>
</evidence>
<keyword evidence="4" id="KW-1185">Reference proteome</keyword>
<evidence type="ECO:0000256" key="1">
    <source>
        <dbReference type="ARBA" id="ARBA00022729"/>
    </source>
</evidence>
<dbReference type="Gene3D" id="2.40.10.120">
    <property type="match status" value="1"/>
</dbReference>
<evidence type="ECO:0000313" key="4">
    <source>
        <dbReference type="Proteomes" id="UP000075531"/>
    </source>
</evidence>
<protein>
    <recommendedName>
        <fullName evidence="2">SbsA Ig-like domain-containing protein</fullName>
    </recommendedName>
</protein>
<name>A0A151B560_9CLOT</name>
<dbReference type="EMBL" id="LTBA01000007">
    <property type="protein sequence ID" value="KYH35048.1"/>
    <property type="molecule type" value="Genomic_DNA"/>
</dbReference>
<reference evidence="3 4" key="1">
    <citation type="submission" date="2016-02" db="EMBL/GenBank/DDBJ databases">
        <title>Genome sequence of Clostridium tepidiprofundi DSM 19306.</title>
        <authorList>
            <person name="Poehlein A."/>
            <person name="Daniel R."/>
        </authorList>
    </citation>
    <scope>NUCLEOTIDE SEQUENCE [LARGE SCALE GENOMIC DNA]</scope>
    <source>
        <strain evidence="3 4">DSM 19306</strain>
    </source>
</reference>
<proteinExistence type="predicted"/>
<dbReference type="AlphaFoldDB" id="A0A151B560"/>
<dbReference type="OrthoDB" id="1938904at2"/>
<dbReference type="InterPro" id="IPR009003">
    <property type="entry name" value="Peptidase_S1_PA"/>
</dbReference>
<dbReference type="PATRIC" id="fig|1121338.3.peg.1073"/>
<sequence length="393" mass="45557">MKKILVFLIAIFIFTFPVEAKEIGMKKNVPYNKVWTVKFTHDLDWRSIKNGITIVDSKGRKQSIRATLGDKPNTLVVLPPQNGYKPLETYTMIINNNIKTKKGTNLKDSTTFKFKISGQAPAKPKEYDIKFANVVVKAYYNGKMISDKYGVVVDNKVITTYSAIDGADSVVITTNYGVECDAHGVYWYDKNKNIAVLKINPTNILSADVDKIDKIEIGNISMEQYELEDVLSKYEYKELIRVRKENHYSMSLDELESYMWKKYSNYKIDNFSVVFDNILVLNDEKNSNVINIYFVMNEKNFTKFWNFANMGSYFRKKIENMLGYAYNDAINQFPEKMINLSIVCNYTSEENIANFKGDDAIYNANSKTWDIRADIVYFTKIQGNEYSKWNENF</sequence>
<dbReference type="InterPro" id="IPR032812">
    <property type="entry name" value="SbsA_Ig"/>
</dbReference>
<comment type="caution">
    <text evidence="3">The sequence shown here is derived from an EMBL/GenBank/DDBJ whole genome shotgun (WGS) entry which is preliminary data.</text>
</comment>
<keyword evidence="1" id="KW-0732">Signal</keyword>